<accession>A0ACB7TDC4</accession>
<reference evidence="1" key="1">
    <citation type="submission" date="2020-05" db="EMBL/GenBank/DDBJ databases">
        <title>Large-scale comparative analyses of tick genomes elucidate their genetic diversity and vector capacities.</title>
        <authorList>
            <person name="Jia N."/>
            <person name="Wang J."/>
            <person name="Shi W."/>
            <person name="Du L."/>
            <person name="Sun Y."/>
            <person name="Zhan W."/>
            <person name="Jiang J."/>
            <person name="Wang Q."/>
            <person name="Zhang B."/>
            <person name="Ji P."/>
            <person name="Sakyi L.B."/>
            <person name="Cui X."/>
            <person name="Yuan T."/>
            <person name="Jiang B."/>
            <person name="Yang W."/>
            <person name="Lam T.T.-Y."/>
            <person name="Chang Q."/>
            <person name="Ding S."/>
            <person name="Wang X."/>
            <person name="Zhu J."/>
            <person name="Ruan X."/>
            <person name="Zhao L."/>
            <person name="Wei J."/>
            <person name="Que T."/>
            <person name="Du C."/>
            <person name="Cheng J."/>
            <person name="Dai P."/>
            <person name="Han X."/>
            <person name="Huang E."/>
            <person name="Gao Y."/>
            <person name="Liu J."/>
            <person name="Shao H."/>
            <person name="Ye R."/>
            <person name="Li L."/>
            <person name="Wei W."/>
            <person name="Wang X."/>
            <person name="Wang C."/>
            <person name="Yang T."/>
            <person name="Huo Q."/>
            <person name="Li W."/>
            <person name="Guo W."/>
            <person name="Chen H."/>
            <person name="Zhou L."/>
            <person name="Ni X."/>
            <person name="Tian J."/>
            <person name="Zhou Y."/>
            <person name="Sheng Y."/>
            <person name="Liu T."/>
            <person name="Pan Y."/>
            <person name="Xia L."/>
            <person name="Li J."/>
            <person name="Zhao F."/>
            <person name="Cao W."/>
        </authorList>
    </citation>
    <scope>NUCLEOTIDE SEQUENCE</scope>
    <source>
        <strain evidence="1">Hyas-2018</strain>
    </source>
</reference>
<sequence>MMLDDVLELNERLLLCAVEQLTGALRSDNPGEPRTIFCHDMDGNYKEDRFIHGSDLANMYRFHHGRMTDAFFDYSHRVDATHSSGWTTVCHWHGVGFQVFPLFLVALEELIHVHSADLHSWLHVLPTRLFIETGRGLLSSLQMKIQKTLSIIRDCFPHGDQFQAVVGHITDPTQIPNIKVKITILRYLMSLLQAMDSGDLLVNTPETHSMIAKIFSWIRHQKGRAKEGDRKHRSLVELPSMQSRRKPKGGR</sequence>
<gene>
    <name evidence="1" type="ORF">HPB50_006305</name>
</gene>
<evidence type="ECO:0000313" key="1">
    <source>
        <dbReference type="EMBL" id="KAH6944935.1"/>
    </source>
</evidence>
<organism evidence="1 2">
    <name type="scientific">Hyalomma asiaticum</name>
    <name type="common">Tick</name>
    <dbReference type="NCBI Taxonomy" id="266040"/>
    <lineage>
        <taxon>Eukaryota</taxon>
        <taxon>Metazoa</taxon>
        <taxon>Ecdysozoa</taxon>
        <taxon>Arthropoda</taxon>
        <taxon>Chelicerata</taxon>
        <taxon>Arachnida</taxon>
        <taxon>Acari</taxon>
        <taxon>Parasitiformes</taxon>
        <taxon>Ixodida</taxon>
        <taxon>Ixodoidea</taxon>
        <taxon>Ixodidae</taxon>
        <taxon>Hyalomminae</taxon>
        <taxon>Hyalomma</taxon>
    </lineage>
</organism>
<comment type="caution">
    <text evidence="1">The sequence shown here is derived from an EMBL/GenBank/DDBJ whole genome shotgun (WGS) entry which is preliminary data.</text>
</comment>
<name>A0ACB7TDC4_HYAAI</name>
<proteinExistence type="predicted"/>
<dbReference type="Proteomes" id="UP000821845">
    <property type="component" value="Chromosome 1"/>
</dbReference>
<protein>
    <submittedName>
        <fullName evidence="1">Uncharacterized protein</fullName>
    </submittedName>
</protein>
<keyword evidence="2" id="KW-1185">Reference proteome</keyword>
<dbReference type="EMBL" id="CM023481">
    <property type="protein sequence ID" value="KAH6944935.1"/>
    <property type="molecule type" value="Genomic_DNA"/>
</dbReference>
<evidence type="ECO:0000313" key="2">
    <source>
        <dbReference type="Proteomes" id="UP000821845"/>
    </source>
</evidence>